<sequence>MLDISNLVSKLCTKNKTSDPFVLADALGITVYYHDLSPLRGYYYCESRIKYIVLDYNLEYNMRRFVLSHELGHALMHPNYNTPFLQGTLFSKNKFEVQANTFAVKLVISDIELMEHWEYTVDQWAAVYGLPREIIELRMR</sequence>
<dbReference type="Gene3D" id="1.10.10.2910">
    <property type="match status" value="1"/>
</dbReference>
<evidence type="ECO:0000259" key="1">
    <source>
        <dbReference type="Pfam" id="PF06114"/>
    </source>
</evidence>
<feature type="domain" description="IrrE N-terminal-like" evidence="1">
    <location>
        <begin position="24"/>
        <end position="139"/>
    </location>
</feature>
<reference evidence="2" key="1">
    <citation type="submission" date="2022-09" db="EMBL/GenBank/DDBJ databases">
        <title>Culturomic study of gut microbiota in children with autism spectrum disorder.</title>
        <authorList>
            <person name="Efimov B.A."/>
            <person name="Chaplin A.V."/>
            <person name="Sokolova S.R."/>
            <person name="Pikina A.P."/>
            <person name="Korzhanova M."/>
            <person name="Belova V."/>
            <person name="Korostin D."/>
        </authorList>
    </citation>
    <scope>NUCLEOTIDE SEQUENCE</scope>
    <source>
        <strain evidence="2">ASD5510</strain>
    </source>
</reference>
<accession>A0A9J6QR25</accession>
<comment type="caution">
    <text evidence="2">The sequence shown here is derived from an EMBL/GenBank/DDBJ whole genome shotgun (WGS) entry which is preliminary data.</text>
</comment>
<name>A0A9J6QR25_9FIRM</name>
<evidence type="ECO:0000313" key="3">
    <source>
        <dbReference type="Proteomes" id="UP001065549"/>
    </source>
</evidence>
<dbReference type="EMBL" id="JAOSHN010000006">
    <property type="protein sequence ID" value="MCU7379752.1"/>
    <property type="molecule type" value="Genomic_DNA"/>
</dbReference>
<dbReference type="Pfam" id="PF06114">
    <property type="entry name" value="Peptidase_M78"/>
    <property type="match status" value="1"/>
</dbReference>
<protein>
    <submittedName>
        <fullName evidence="2">ImmA/IrrE family metallo-endopeptidase</fullName>
    </submittedName>
</protein>
<dbReference type="AlphaFoldDB" id="A0A9J6QR25"/>
<keyword evidence="3" id="KW-1185">Reference proteome</keyword>
<dbReference type="InterPro" id="IPR010359">
    <property type="entry name" value="IrrE_HExxH"/>
</dbReference>
<dbReference type="RefSeq" id="WP_269478653.1">
    <property type="nucleotide sequence ID" value="NZ_JAOSHN010000006.1"/>
</dbReference>
<organism evidence="2 3">
    <name type="scientific">Hominibacterium faecale</name>
    <dbReference type="NCBI Taxonomy" id="2839743"/>
    <lineage>
        <taxon>Bacteria</taxon>
        <taxon>Bacillati</taxon>
        <taxon>Bacillota</taxon>
        <taxon>Clostridia</taxon>
        <taxon>Peptostreptococcales</taxon>
        <taxon>Anaerovoracaceae</taxon>
        <taxon>Hominibacterium</taxon>
    </lineage>
</organism>
<dbReference type="Proteomes" id="UP001065549">
    <property type="component" value="Unassembled WGS sequence"/>
</dbReference>
<gene>
    <name evidence="2" type="ORF">OBO34_15505</name>
</gene>
<evidence type="ECO:0000313" key="2">
    <source>
        <dbReference type="EMBL" id="MCU7379752.1"/>
    </source>
</evidence>
<proteinExistence type="predicted"/>